<dbReference type="Proteomes" id="UP000321638">
    <property type="component" value="Unassembled WGS sequence"/>
</dbReference>
<proteinExistence type="predicted"/>
<gene>
    <name evidence="1" type="ORF">FHP25_08505</name>
</gene>
<sequence>MNKQALVLAADSASTVTEWHDGKSRERYYKGANKIFQLSPSEPVGVMLYSNAALHGVPWETIIKEYRSTLSGTRFDTLEQYAQHLFVFVQSTLSKIYDSSARSNDFLRYAILQTFIVVDSLTKTTSFIAATTLDEARAAIAAELATMARALNARPLPTEVTDADVSAAVASQKARLIDAYNRDIPFHHPTLEPQTLAAFADPSAFAELVIRFVYYRFKAIMDDTGVVVAGFGAKELFPSYCHYECYGFLLDKFIAPKRESAAIDLDTVSRIEAFAQTDVSETFMTGFSPEVLTFVLDATRESLDAAAAEFVKAGASLPPDWDKTVVRMVGEHRKAWMDKAFDRHWAPFRRVVGSLPIPDMAVLAETLVALTSLKERVTRGTETVGGAVDVAAITRGDGFVWIQRKHYFDPQLNPRYFHRLRE</sequence>
<name>A0A5C8PS88_9HYPH</name>
<dbReference type="AlphaFoldDB" id="A0A5C8PS88"/>
<dbReference type="OrthoDB" id="978985at2"/>
<accession>A0A5C8PS88</accession>
<reference evidence="1 2" key="1">
    <citation type="submission" date="2019-06" db="EMBL/GenBank/DDBJ databases">
        <title>New taxonomy in bacterial strain CC-CFT640, isolated from vineyard.</title>
        <authorList>
            <person name="Lin S.-Y."/>
            <person name="Tsai C.-F."/>
            <person name="Young C.-C."/>
        </authorList>
    </citation>
    <scope>NUCLEOTIDE SEQUENCE [LARGE SCALE GENOMIC DNA]</scope>
    <source>
        <strain evidence="1 2">CC-CFT640</strain>
    </source>
</reference>
<evidence type="ECO:0000313" key="1">
    <source>
        <dbReference type="EMBL" id="TXL78228.1"/>
    </source>
</evidence>
<keyword evidence="2" id="KW-1185">Reference proteome</keyword>
<dbReference type="RefSeq" id="WP_147846496.1">
    <property type="nucleotide sequence ID" value="NZ_VDUZ01000007.1"/>
</dbReference>
<evidence type="ECO:0000313" key="2">
    <source>
        <dbReference type="Proteomes" id="UP000321638"/>
    </source>
</evidence>
<organism evidence="1 2">
    <name type="scientific">Vineibacter terrae</name>
    <dbReference type="NCBI Taxonomy" id="2586908"/>
    <lineage>
        <taxon>Bacteria</taxon>
        <taxon>Pseudomonadati</taxon>
        <taxon>Pseudomonadota</taxon>
        <taxon>Alphaproteobacteria</taxon>
        <taxon>Hyphomicrobiales</taxon>
        <taxon>Vineibacter</taxon>
    </lineage>
</organism>
<protein>
    <submittedName>
        <fullName evidence="1">Uncharacterized protein</fullName>
    </submittedName>
</protein>
<dbReference type="EMBL" id="VDUZ01000007">
    <property type="protein sequence ID" value="TXL78228.1"/>
    <property type="molecule type" value="Genomic_DNA"/>
</dbReference>
<comment type="caution">
    <text evidence="1">The sequence shown here is derived from an EMBL/GenBank/DDBJ whole genome shotgun (WGS) entry which is preliminary data.</text>
</comment>